<reference evidence="1 2" key="1">
    <citation type="submission" date="2019-05" db="EMBL/GenBank/DDBJ databases">
        <authorList>
            <consortium name="Pathogen Informatics"/>
        </authorList>
    </citation>
    <scope>NUCLEOTIDE SEQUENCE [LARGE SCALE GENOMIC DNA]</scope>
    <source>
        <strain evidence="1 2">NCTC11062</strain>
    </source>
</reference>
<accession>A0A4U9Z9M8</accession>
<evidence type="ECO:0000313" key="1">
    <source>
        <dbReference type="EMBL" id="VTS36239.1"/>
    </source>
</evidence>
<dbReference type="RefSeq" id="WP_143876595.1">
    <property type="nucleotide sequence ID" value="NZ_CABEID010000001.1"/>
</dbReference>
<proteinExistence type="predicted"/>
<dbReference type="AlphaFoldDB" id="A0A4U9Z9M8"/>
<dbReference type="Proteomes" id="UP000403538">
    <property type="component" value="Unassembled WGS sequence"/>
</dbReference>
<evidence type="ECO:0000313" key="2">
    <source>
        <dbReference type="Proteomes" id="UP000403538"/>
    </source>
</evidence>
<sequence length="121" mass="13877">MGLVNRTRITENLSVIIGEQHIDVIATEDFPFDIQVRFIKTDDVQLDDGTKKKIFKPEYQIAFAAAYKSKTTFFSNTEDIKVFTKQLKEIKELFDFAVLNKQTWFDTASFDGVLSQKVGSL</sequence>
<name>A0A4U9Z9M8_STRAP</name>
<organism evidence="1 2">
    <name type="scientific">Streptococcus anginosus</name>
    <dbReference type="NCBI Taxonomy" id="1328"/>
    <lineage>
        <taxon>Bacteria</taxon>
        <taxon>Bacillati</taxon>
        <taxon>Bacillota</taxon>
        <taxon>Bacilli</taxon>
        <taxon>Lactobacillales</taxon>
        <taxon>Streptococcaceae</taxon>
        <taxon>Streptococcus</taxon>
        <taxon>Streptococcus anginosus group</taxon>
    </lineage>
</organism>
<gene>
    <name evidence="1" type="ORF">NCTC11062_01145</name>
</gene>
<dbReference type="EMBL" id="CABEID010000001">
    <property type="protein sequence ID" value="VTS36239.1"/>
    <property type="molecule type" value="Genomic_DNA"/>
</dbReference>
<protein>
    <submittedName>
        <fullName evidence="1">Phage protein</fullName>
    </submittedName>
</protein>